<dbReference type="AlphaFoldDB" id="A0AAD0M6E0"/>
<accession>A0AAD0M6E0</accession>
<dbReference type="RefSeq" id="WP_005742180.1">
    <property type="nucleotide sequence ID" value="NZ_CP031226.1"/>
</dbReference>
<name>A0AAD0M6E0_PSEAV</name>
<organism evidence="1 2">
    <name type="scientific">Pseudomonas amygdali pv. lachrymans str. M301315</name>
    <dbReference type="NCBI Taxonomy" id="629260"/>
    <lineage>
        <taxon>Bacteria</taxon>
        <taxon>Pseudomonadati</taxon>
        <taxon>Pseudomonadota</taxon>
        <taxon>Gammaproteobacteria</taxon>
        <taxon>Pseudomonadales</taxon>
        <taxon>Pseudomonadaceae</taxon>
        <taxon>Pseudomonas</taxon>
        <taxon>Pseudomonas amygdali</taxon>
    </lineage>
</organism>
<protein>
    <submittedName>
        <fullName evidence="1">Uncharacterized protein</fullName>
    </submittedName>
</protein>
<geneLocation type="plasmid" evidence="2">
    <name>pmppla107</name>
</geneLocation>
<dbReference type="GeneID" id="39473812"/>
<sequence length="179" mass="20256">MIKLDFGHVVKTFVEALLPPGASGLLAVSLRVDTWLHLHEPWLKPEALEAFKDDPSLYQAHCQATRRHYEVLAFKRSGAYIQAYLQKDTNAEKSLSLNGDYAKVADHDSQWIECLDDVSANAFEVIESIREQAKDYVLAEFCARLRPGQMVSFAEPPVLINPDNWRISDDGNLNIQTKQ</sequence>
<evidence type="ECO:0000313" key="1">
    <source>
        <dbReference type="EMBL" id="AXH59597.1"/>
    </source>
</evidence>
<keyword evidence="1" id="KW-0614">Plasmid</keyword>
<evidence type="ECO:0000313" key="2">
    <source>
        <dbReference type="Proteomes" id="UP000006426"/>
    </source>
</evidence>
<dbReference type="Proteomes" id="UP000006426">
    <property type="component" value="Plasmid pmppla107"/>
</dbReference>
<reference evidence="1 2" key="1">
    <citation type="journal article" date="2011" name="PLoS Pathog.">
        <title>Dynamic evolution of pathogenicity revealed by sequencing and comparative genomics of 19 Pseudomonas syringae isolates.</title>
        <authorList>
            <person name="Baltrus D.A."/>
            <person name="Nishimura M.T."/>
            <person name="Romanchuk A."/>
            <person name="Chang J.H."/>
            <person name="Mukhtar M.S."/>
            <person name="Cherkis K."/>
            <person name="Roach J."/>
            <person name="Grant S.R."/>
            <person name="Jones C.D."/>
            <person name="Dangl J.L."/>
        </authorList>
    </citation>
    <scope>NUCLEOTIDE SEQUENCE [LARGE SCALE GENOMIC DNA]</scope>
    <source>
        <strain evidence="1 2">M301315</strain>
    </source>
</reference>
<proteinExistence type="predicted"/>
<gene>
    <name evidence="1" type="ORF">PLA107_030705</name>
</gene>
<dbReference type="EMBL" id="CP031226">
    <property type="protein sequence ID" value="AXH59597.1"/>
    <property type="molecule type" value="Genomic_DNA"/>
</dbReference>